<reference evidence="1 2" key="1">
    <citation type="submission" date="2019-09" db="EMBL/GenBank/DDBJ databases">
        <title>Draft genome sequencing and comparative genomics of hatchery-associated Vibrios.</title>
        <authorList>
            <person name="Kehlet-Delgado H."/>
            <person name="Mueller R.S."/>
        </authorList>
    </citation>
    <scope>NUCLEOTIDE SEQUENCE [LARGE SCALE GENOMIC DNA]</scope>
    <source>
        <strain evidence="1 2">09-121-3</strain>
    </source>
</reference>
<dbReference type="Proteomes" id="UP000576645">
    <property type="component" value="Unassembled WGS sequence"/>
</dbReference>
<protein>
    <submittedName>
        <fullName evidence="1">Uncharacterized protein</fullName>
    </submittedName>
</protein>
<dbReference type="RefSeq" id="WP_171354345.1">
    <property type="nucleotide sequence ID" value="NZ_VTXP01000035.1"/>
</dbReference>
<name>A0AAP7DFS1_9VIBR</name>
<organism evidence="1 2">
    <name type="scientific">Vibrio coralliilyticus</name>
    <dbReference type="NCBI Taxonomy" id="190893"/>
    <lineage>
        <taxon>Bacteria</taxon>
        <taxon>Pseudomonadati</taxon>
        <taxon>Pseudomonadota</taxon>
        <taxon>Gammaproteobacteria</taxon>
        <taxon>Vibrionales</taxon>
        <taxon>Vibrionaceae</taxon>
        <taxon>Vibrio</taxon>
    </lineage>
</organism>
<proteinExistence type="predicted"/>
<dbReference type="EMBL" id="VTXP01000035">
    <property type="protein sequence ID" value="NOJ26334.1"/>
    <property type="molecule type" value="Genomic_DNA"/>
</dbReference>
<evidence type="ECO:0000313" key="1">
    <source>
        <dbReference type="EMBL" id="NOJ26334.1"/>
    </source>
</evidence>
<accession>A0AAP7DFS1</accession>
<dbReference type="AlphaFoldDB" id="A0AAP7DFS1"/>
<sequence length="80" mass="9241">MKKQIRKSSATLAQCNIRNLWMSSSGAKTTDERKQVIKVWRHFVESGLMDSNGNLQVPSGSHLKWQSVEAYYKDRVDERV</sequence>
<gene>
    <name evidence="1" type="ORF">F0238_26950</name>
</gene>
<comment type="caution">
    <text evidence="1">The sequence shown here is derived from an EMBL/GenBank/DDBJ whole genome shotgun (WGS) entry which is preliminary data.</text>
</comment>
<evidence type="ECO:0000313" key="2">
    <source>
        <dbReference type="Proteomes" id="UP000576645"/>
    </source>
</evidence>